<dbReference type="SMART" id="SM00409">
    <property type="entry name" value="IG"/>
    <property type="match status" value="1"/>
</dbReference>
<keyword evidence="9" id="KW-0393">Immunoglobulin domain</keyword>
<dbReference type="PANTHER" id="PTHR19367:SF45">
    <property type="entry name" value="IG-LIKE DOMAIN-CONTAINING PROTEIN"/>
    <property type="match status" value="1"/>
</dbReference>
<dbReference type="Ensembl" id="ENSEAST00005018256.2">
    <property type="protein sequence ID" value="ENSEASP00005016800.2"/>
    <property type="gene ID" value="ENSEASG00005011640.2"/>
</dbReference>
<evidence type="ECO:0000256" key="8">
    <source>
        <dbReference type="ARBA" id="ARBA00023170"/>
    </source>
</evidence>
<keyword evidence="2" id="KW-1003">Cell membrane</keyword>
<keyword evidence="3" id="KW-0732">Signal</keyword>
<evidence type="ECO:0000313" key="13">
    <source>
        <dbReference type="Proteomes" id="UP000694387"/>
    </source>
</evidence>
<keyword evidence="5" id="KW-1064">Adaptive immunity</keyword>
<evidence type="ECO:0000256" key="2">
    <source>
        <dbReference type="ARBA" id="ARBA00022475"/>
    </source>
</evidence>
<organism evidence="12 13">
    <name type="scientific">Equus asinus</name>
    <name type="common">Donkey</name>
    <name type="synonym">Equus africanus asinus</name>
    <dbReference type="NCBI Taxonomy" id="9793"/>
    <lineage>
        <taxon>Eukaryota</taxon>
        <taxon>Metazoa</taxon>
        <taxon>Chordata</taxon>
        <taxon>Craniata</taxon>
        <taxon>Vertebrata</taxon>
        <taxon>Euteleostomi</taxon>
        <taxon>Mammalia</taxon>
        <taxon>Eutheria</taxon>
        <taxon>Laurasiatheria</taxon>
        <taxon>Perissodactyla</taxon>
        <taxon>Equidae</taxon>
        <taxon>Equus</taxon>
    </lineage>
</organism>
<keyword evidence="10" id="KW-1279">T cell receptor</keyword>
<evidence type="ECO:0000256" key="6">
    <source>
        <dbReference type="ARBA" id="ARBA00023136"/>
    </source>
</evidence>
<dbReference type="SUPFAM" id="SSF48726">
    <property type="entry name" value="Immunoglobulin"/>
    <property type="match status" value="1"/>
</dbReference>
<dbReference type="InterPro" id="IPR003599">
    <property type="entry name" value="Ig_sub"/>
</dbReference>
<evidence type="ECO:0000256" key="3">
    <source>
        <dbReference type="ARBA" id="ARBA00022729"/>
    </source>
</evidence>
<evidence type="ECO:0000313" key="12">
    <source>
        <dbReference type="Ensembl" id="ENSEASP00005016800.2"/>
    </source>
</evidence>
<reference evidence="12 13" key="1">
    <citation type="journal article" date="2020" name="Nat. Commun.">
        <title>Donkey genomes provide new insights into domestication and selection for coat color.</title>
        <authorList>
            <person name="Wang"/>
            <person name="C."/>
            <person name="Li"/>
            <person name="H."/>
            <person name="Guo"/>
            <person name="Y."/>
            <person name="Huang"/>
            <person name="J."/>
            <person name="Sun"/>
            <person name="Y."/>
            <person name="Min"/>
            <person name="J."/>
            <person name="Wang"/>
            <person name="J."/>
            <person name="Fang"/>
            <person name="X."/>
            <person name="Zhao"/>
            <person name="Z."/>
            <person name="Wang"/>
            <person name="S."/>
            <person name="Zhang"/>
            <person name="Y."/>
            <person name="Liu"/>
            <person name="Q."/>
            <person name="Jiang"/>
            <person name="Q."/>
            <person name="Wang"/>
            <person name="X."/>
            <person name="Guo"/>
            <person name="Y."/>
            <person name="Yang"/>
            <person name="C."/>
            <person name="Wang"/>
            <person name="Y."/>
            <person name="Tian"/>
            <person name="F."/>
            <person name="Zhuang"/>
            <person name="G."/>
            <person name="Fan"/>
            <person name="Y."/>
            <person name="Gao"/>
            <person name="Q."/>
            <person name="Li"/>
            <person name="Y."/>
            <person name="Ju"/>
            <person name="Z."/>
            <person name="Li"/>
            <person name="J."/>
            <person name="Li"/>
            <person name="R."/>
            <person name="Hou"/>
            <person name="M."/>
            <person name="Yang"/>
            <person name="G."/>
            <person name="Liu"/>
            <person name="G."/>
            <person name="Liu"/>
            <person name="W."/>
            <person name="Guo"/>
            <person name="J."/>
            <person name="Pan"/>
            <person name="S."/>
            <person name="Fan"/>
            <person name="G."/>
            <person name="Zhang"/>
            <person name="W."/>
            <person name="Zhang"/>
            <person name="R."/>
            <person name="Yu"/>
            <person name="J."/>
            <person name="Zhang"/>
            <person name="X."/>
            <person name="Yin"/>
            <person name="Q."/>
            <person name="Ji"/>
            <person name="C."/>
            <person name="Jin"/>
            <person name="Y."/>
            <person name="Yue"/>
            <person name="G."/>
            <person name="Liu"/>
            <person name="M."/>
            <person name="Xu"/>
            <person name="J."/>
            <person name="Liu"/>
            <person name="S."/>
            <person name="Jordana"/>
            <person name="J."/>
            <person name="Noce"/>
            <person name="A."/>
            <person name="Amills"/>
            <person name="M."/>
            <person name="Wu"/>
            <person name="D.D."/>
            <person name="Li"/>
            <person name="S."/>
            <person name="Zhou"/>
            <person name="X. and Zhong"/>
            <person name="J."/>
        </authorList>
    </citation>
    <scope>NUCLEOTIDE SEQUENCE [LARGE SCALE GENOMIC DNA]</scope>
</reference>
<comment type="subcellular location">
    <subcellularLocation>
        <location evidence="1">Cell membrane</location>
    </subcellularLocation>
</comment>
<keyword evidence="4" id="KW-0391">Immunity</keyword>
<evidence type="ECO:0000259" key="11">
    <source>
        <dbReference type="PROSITE" id="PS50835"/>
    </source>
</evidence>
<name>A0A8C4LTT1_EQUAS</name>
<keyword evidence="8" id="KW-0675">Receptor</keyword>
<dbReference type="PANTHER" id="PTHR19367">
    <property type="entry name" value="T-CELL RECEPTOR ALPHA CHAIN V REGION"/>
    <property type="match status" value="1"/>
</dbReference>
<dbReference type="PROSITE" id="PS50835">
    <property type="entry name" value="IG_LIKE"/>
    <property type="match status" value="1"/>
</dbReference>
<dbReference type="FunFam" id="2.60.40.10:FF:000878">
    <property type="entry name" value="T cell receptor alpha variable 38-1"/>
    <property type="match status" value="1"/>
</dbReference>
<dbReference type="SMART" id="SM00406">
    <property type="entry name" value="IGv"/>
    <property type="match status" value="1"/>
</dbReference>
<feature type="domain" description="Ig-like" evidence="11">
    <location>
        <begin position="22"/>
        <end position="120"/>
    </location>
</feature>
<evidence type="ECO:0000256" key="7">
    <source>
        <dbReference type="ARBA" id="ARBA00023157"/>
    </source>
</evidence>
<dbReference type="InterPro" id="IPR051287">
    <property type="entry name" value="TCR_variable_region"/>
</dbReference>
<dbReference type="InterPro" id="IPR013106">
    <property type="entry name" value="Ig_V-set"/>
</dbReference>
<keyword evidence="7" id="KW-1015">Disulfide bond</keyword>
<keyword evidence="13" id="KW-1185">Reference proteome</keyword>
<dbReference type="GO" id="GO:0042101">
    <property type="term" value="C:T cell receptor complex"/>
    <property type="evidence" value="ECO:0007669"/>
    <property type="project" value="UniProtKB-KW"/>
</dbReference>
<dbReference type="Pfam" id="PF07686">
    <property type="entry name" value="V-set"/>
    <property type="match status" value="1"/>
</dbReference>
<evidence type="ECO:0000256" key="1">
    <source>
        <dbReference type="ARBA" id="ARBA00004236"/>
    </source>
</evidence>
<dbReference type="GeneTree" id="ENSGT00940000165763"/>
<evidence type="ECO:0000256" key="5">
    <source>
        <dbReference type="ARBA" id="ARBA00023130"/>
    </source>
</evidence>
<evidence type="ECO:0000256" key="10">
    <source>
        <dbReference type="ARBA" id="ARBA00043266"/>
    </source>
</evidence>
<sequence length="141" mass="16026">MLINSFIRQKNPSDHNGSSMAQKVTQAQIIITRQEGEAVTMDCKYEISWTSYYDLYWYKLPPSGEMVFLIYQDYYKNSRRGRYSVVFQRPNLKLTISALTLTDSAVYFCAVAQDPTVRLVMGRALQKPPGLSRSQPAALGA</sequence>
<proteinExistence type="predicted"/>
<dbReference type="GO" id="GO:0002250">
    <property type="term" value="P:adaptive immune response"/>
    <property type="evidence" value="ECO:0007669"/>
    <property type="project" value="UniProtKB-KW"/>
</dbReference>
<reference evidence="12" key="2">
    <citation type="submission" date="2025-08" db="UniProtKB">
        <authorList>
            <consortium name="Ensembl"/>
        </authorList>
    </citation>
    <scope>IDENTIFICATION</scope>
</reference>
<evidence type="ECO:0000256" key="4">
    <source>
        <dbReference type="ARBA" id="ARBA00022859"/>
    </source>
</evidence>
<dbReference type="InterPro" id="IPR013783">
    <property type="entry name" value="Ig-like_fold"/>
</dbReference>
<dbReference type="Proteomes" id="UP000694387">
    <property type="component" value="Chromosome 2"/>
</dbReference>
<protein>
    <recommendedName>
        <fullName evidence="11">Ig-like domain-containing protein</fullName>
    </recommendedName>
</protein>
<evidence type="ECO:0000256" key="9">
    <source>
        <dbReference type="ARBA" id="ARBA00023319"/>
    </source>
</evidence>
<accession>A0A8C4LTT1</accession>
<dbReference type="InterPro" id="IPR007110">
    <property type="entry name" value="Ig-like_dom"/>
</dbReference>
<reference evidence="12" key="3">
    <citation type="submission" date="2025-09" db="UniProtKB">
        <authorList>
            <consortium name="Ensembl"/>
        </authorList>
    </citation>
    <scope>IDENTIFICATION</scope>
</reference>
<dbReference type="AlphaFoldDB" id="A0A8C4LTT1"/>
<dbReference type="InterPro" id="IPR036179">
    <property type="entry name" value="Ig-like_dom_sf"/>
</dbReference>
<dbReference type="Gene3D" id="2.60.40.10">
    <property type="entry name" value="Immunoglobulins"/>
    <property type="match status" value="1"/>
</dbReference>
<keyword evidence="6" id="KW-0472">Membrane</keyword>